<evidence type="ECO:0000259" key="5">
    <source>
        <dbReference type="SMART" id="SM00829"/>
    </source>
</evidence>
<dbReference type="Pfam" id="PF00107">
    <property type="entry name" value="ADH_zinc_N"/>
    <property type="match status" value="1"/>
</dbReference>
<feature type="domain" description="Enoyl reductase (ER)" evidence="5">
    <location>
        <begin position="20"/>
        <end position="330"/>
    </location>
</feature>
<keyword evidence="1" id="KW-0521">NADP</keyword>
<dbReference type="Proteomes" id="UP000593566">
    <property type="component" value="Unassembled WGS sequence"/>
</dbReference>
<dbReference type="EMBL" id="JACCJB010000003">
    <property type="protein sequence ID" value="KAF6229114.1"/>
    <property type="molecule type" value="Genomic_DNA"/>
</dbReference>
<dbReference type="SUPFAM" id="SSF50129">
    <property type="entry name" value="GroES-like"/>
    <property type="match status" value="1"/>
</dbReference>
<dbReference type="GeneID" id="59335628"/>
<protein>
    <recommendedName>
        <fullName evidence="4">Probable quinone oxidoreductase</fullName>
    </recommendedName>
    <alternativeName>
        <fullName evidence="3">NADPH:quinone reductase</fullName>
    </alternativeName>
</protein>
<dbReference type="AlphaFoldDB" id="A0A8H6FIF0"/>
<dbReference type="InterPro" id="IPR002364">
    <property type="entry name" value="Quin_OxRdtase/zeta-crystal_CS"/>
</dbReference>
<dbReference type="GO" id="GO:0035925">
    <property type="term" value="F:mRNA 3'-UTR AU-rich region binding"/>
    <property type="evidence" value="ECO:0007669"/>
    <property type="project" value="TreeGrafter"/>
</dbReference>
<reference evidence="6 7" key="1">
    <citation type="journal article" date="2020" name="Genomics">
        <title>Complete, high-quality genomes from long-read metagenomic sequencing of two wolf lichen thalli reveals enigmatic genome architecture.</title>
        <authorList>
            <person name="McKenzie S.K."/>
            <person name="Walston R.F."/>
            <person name="Allen J.L."/>
        </authorList>
    </citation>
    <scope>NUCLEOTIDE SEQUENCE [LARGE SCALE GENOMIC DNA]</scope>
    <source>
        <strain evidence="6">WasteWater1</strain>
    </source>
</reference>
<dbReference type="GO" id="GO:0008270">
    <property type="term" value="F:zinc ion binding"/>
    <property type="evidence" value="ECO:0007669"/>
    <property type="project" value="InterPro"/>
</dbReference>
<gene>
    <name evidence="6" type="ORF">HO133_007228</name>
</gene>
<dbReference type="PANTHER" id="PTHR48106:SF13">
    <property type="entry name" value="QUINONE OXIDOREDUCTASE-RELATED"/>
    <property type="match status" value="1"/>
</dbReference>
<evidence type="ECO:0000313" key="7">
    <source>
        <dbReference type="Proteomes" id="UP000593566"/>
    </source>
</evidence>
<keyword evidence="7" id="KW-1185">Reference proteome</keyword>
<dbReference type="SUPFAM" id="SSF51735">
    <property type="entry name" value="NAD(P)-binding Rossmann-fold domains"/>
    <property type="match status" value="1"/>
</dbReference>
<dbReference type="GO" id="GO:0005829">
    <property type="term" value="C:cytosol"/>
    <property type="evidence" value="ECO:0007669"/>
    <property type="project" value="TreeGrafter"/>
</dbReference>
<dbReference type="PANTHER" id="PTHR48106">
    <property type="entry name" value="QUINONE OXIDOREDUCTASE PIG3-RELATED"/>
    <property type="match status" value="1"/>
</dbReference>
<keyword evidence="2" id="KW-0560">Oxidoreductase</keyword>
<dbReference type="FunFam" id="3.40.50.720:FF:000053">
    <property type="entry name" value="Quinone oxidoreductase 1"/>
    <property type="match status" value="1"/>
</dbReference>
<evidence type="ECO:0000256" key="1">
    <source>
        <dbReference type="ARBA" id="ARBA00022857"/>
    </source>
</evidence>
<comment type="caution">
    <text evidence="6">The sequence shown here is derived from an EMBL/GenBank/DDBJ whole genome shotgun (WGS) entry which is preliminary data.</text>
</comment>
<dbReference type="Pfam" id="PF08240">
    <property type="entry name" value="ADH_N"/>
    <property type="match status" value="1"/>
</dbReference>
<evidence type="ECO:0000256" key="4">
    <source>
        <dbReference type="ARBA" id="ARBA00070796"/>
    </source>
</evidence>
<dbReference type="RefSeq" id="XP_037156756.1">
    <property type="nucleotide sequence ID" value="XM_037298121.1"/>
</dbReference>
<accession>A0A8H6FIF0</accession>
<dbReference type="InterPro" id="IPR011032">
    <property type="entry name" value="GroES-like_sf"/>
</dbReference>
<dbReference type="GO" id="GO:0003960">
    <property type="term" value="F:quinone reductase (NADPH) activity"/>
    <property type="evidence" value="ECO:0007669"/>
    <property type="project" value="InterPro"/>
</dbReference>
<dbReference type="InterPro" id="IPR013154">
    <property type="entry name" value="ADH-like_N"/>
</dbReference>
<evidence type="ECO:0000256" key="3">
    <source>
        <dbReference type="ARBA" id="ARBA00043088"/>
    </source>
</evidence>
<dbReference type="PROSITE" id="PS01162">
    <property type="entry name" value="QOR_ZETA_CRYSTAL"/>
    <property type="match status" value="1"/>
</dbReference>
<sequence length="332" mass="35424">MASSTQIPKTMKGILVEKTGGTEVLQYKTDLPVPEPKEGEVLVKNDIIGINYIDTYFRTGLYPSPKPEILGKEAAGTVVDSHHTASPSFQPGDRVVWMGSSGYAEYTAAPAAKTMKIPDSISSPDACAAILQGLTALTLTEEAHKVEKGDWVLVLAASGGVGGWLCQILKAKGAHTIATVGSEGKVSVAKESGAEVVLVEGKDNVLEKVKEHTGGAGVAAVFDGVGKDTFDRSLECVARKGTLASFGNASGAVPPFPIAKLSAKNAKVARPSLFNYISTREEYEHYANELFKMMAEDDFKTRIHETYPLKDVARAHNDLEGRKTMGKLLMTP</sequence>
<dbReference type="SMART" id="SM00829">
    <property type="entry name" value="PKS_ER"/>
    <property type="match status" value="1"/>
</dbReference>
<dbReference type="InterPro" id="IPR047618">
    <property type="entry name" value="QOR-like"/>
</dbReference>
<dbReference type="Gene3D" id="3.40.50.720">
    <property type="entry name" value="NAD(P)-binding Rossmann-like Domain"/>
    <property type="match status" value="1"/>
</dbReference>
<organism evidence="6 7">
    <name type="scientific">Letharia lupina</name>
    <dbReference type="NCBI Taxonomy" id="560253"/>
    <lineage>
        <taxon>Eukaryota</taxon>
        <taxon>Fungi</taxon>
        <taxon>Dikarya</taxon>
        <taxon>Ascomycota</taxon>
        <taxon>Pezizomycotina</taxon>
        <taxon>Lecanoromycetes</taxon>
        <taxon>OSLEUM clade</taxon>
        <taxon>Lecanoromycetidae</taxon>
        <taxon>Lecanorales</taxon>
        <taxon>Lecanorineae</taxon>
        <taxon>Parmeliaceae</taxon>
        <taxon>Letharia</taxon>
    </lineage>
</organism>
<evidence type="ECO:0000256" key="2">
    <source>
        <dbReference type="ARBA" id="ARBA00023002"/>
    </source>
</evidence>
<dbReference type="InterPro" id="IPR020843">
    <property type="entry name" value="ER"/>
</dbReference>
<proteinExistence type="predicted"/>
<dbReference type="InterPro" id="IPR036291">
    <property type="entry name" value="NAD(P)-bd_dom_sf"/>
</dbReference>
<dbReference type="GO" id="GO:0070402">
    <property type="term" value="F:NADPH binding"/>
    <property type="evidence" value="ECO:0007669"/>
    <property type="project" value="TreeGrafter"/>
</dbReference>
<name>A0A8H6FIF0_9LECA</name>
<dbReference type="CDD" id="cd05286">
    <property type="entry name" value="QOR2"/>
    <property type="match status" value="1"/>
</dbReference>
<dbReference type="Gene3D" id="3.90.180.10">
    <property type="entry name" value="Medium-chain alcohol dehydrogenases, catalytic domain"/>
    <property type="match status" value="1"/>
</dbReference>
<evidence type="ECO:0000313" key="6">
    <source>
        <dbReference type="EMBL" id="KAF6229114.1"/>
    </source>
</evidence>
<dbReference type="InterPro" id="IPR013149">
    <property type="entry name" value="ADH-like_C"/>
</dbReference>